<proteinExistence type="predicted"/>
<dbReference type="PANTHER" id="PTHR33408">
    <property type="entry name" value="TRANSPOSASE"/>
    <property type="match status" value="1"/>
</dbReference>
<organism evidence="2 3">
    <name type="scientific">Mycovorax composti</name>
    <dbReference type="NCBI Taxonomy" id="2962693"/>
    <lineage>
        <taxon>Bacteria</taxon>
        <taxon>Pseudomonadati</taxon>
        <taxon>Bacteroidota</taxon>
        <taxon>Chitinophagia</taxon>
        <taxon>Chitinophagales</taxon>
        <taxon>Chitinophagaceae</taxon>
        <taxon>Mycovorax</taxon>
    </lineage>
</organism>
<sequence>MKILKEFANALHFRILVNTNPIEKAFYTTQRKYQYECIQEGCHKAFLTYKGIKTDSKGYTKKTFRSSERECKNCPLREQCCGKVSKFKKIDESIHKPLYDKMHQKLTENKAYHRRLVKRRSSTVEPVLGTLINHHNMRRINARGMAQANKHVLMAALCYNLKKYLKFSRKLPQIMAKRIAIPQGMLFAIKNDILRPIFSRNTPSNFLDFFLSQQKYGRLKRL</sequence>
<dbReference type="Pfam" id="PF13751">
    <property type="entry name" value="DDE_Tnp_1_6"/>
    <property type="match status" value="1"/>
</dbReference>
<keyword evidence="3" id="KW-1185">Reference proteome</keyword>
<evidence type="ECO:0000313" key="3">
    <source>
        <dbReference type="Proteomes" id="UP001321305"/>
    </source>
</evidence>
<reference evidence="3" key="1">
    <citation type="submission" date="2024-01" db="EMBL/GenBank/DDBJ databases">
        <title>Mycovorax composti gen. nov. sp. nov., a member of the family Chitinophagaceae isolated from button mushroom compost.</title>
        <authorList>
            <person name="Thai M."/>
            <person name="Bell T.L."/>
            <person name="Kertesz M.A."/>
        </authorList>
    </citation>
    <scope>NUCLEOTIDE SEQUENCE [LARGE SCALE GENOMIC DNA]</scope>
    <source>
        <strain evidence="3">C216</strain>
    </source>
</reference>
<dbReference type="EMBL" id="CP144143">
    <property type="protein sequence ID" value="WWC84643.1"/>
    <property type="molecule type" value="Genomic_DNA"/>
</dbReference>
<dbReference type="Proteomes" id="UP001321305">
    <property type="component" value="Chromosome"/>
</dbReference>
<accession>A0ABZ2EMG9</accession>
<dbReference type="PANTHER" id="PTHR33408:SF2">
    <property type="entry name" value="TRANSPOSASE DDE DOMAIN-CONTAINING PROTEIN"/>
    <property type="match status" value="1"/>
</dbReference>
<dbReference type="InterPro" id="IPR025668">
    <property type="entry name" value="Tnp_DDE_dom"/>
</dbReference>
<gene>
    <name evidence="2" type="ORF">PIECOFPK_02382</name>
</gene>
<protein>
    <recommendedName>
        <fullName evidence="1">Transposase DDE domain-containing protein</fullName>
    </recommendedName>
</protein>
<feature type="domain" description="Transposase DDE" evidence="1">
    <location>
        <begin position="53"/>
        <end position="164"/>
    </location>
</feature>
<evidence type="ECO:0000259" key="1">
    <source>
        <dbReference type="Pfam" id="PF13751"/>
    </source>
</evidence>
<name>A0ABZ2EMG9_9BACT</name>
<evidence type="ECO:0000313" key="2">
    <source>
        <dbReference type="EMBL" id="WWC84643.1"/>
    </source>
</evidence>